<dbReference type="Pfam" id="PF03663">
    <property type="entry name" value="Glyco_hydro_76"/>
    <property type="match status" value="1"/>
</dbReference>
<proteinExistence type="predicted"/>
<evidence type="ECO:0000313" key="1">
    <source>
        <dbReference type="EMBL" id="GAA4314167.1"/>
    </source>
</evidence>
<dbReference type="PANTHER" id="PTHR47791">
    <property type="entry name" value="MEIOTICALLY UP-REGULATED GENE 191 PROTEIN"/>
    <property type="match status" value="1"/>
</dbReference>
<evidence type="ECO:0000313" key="2">
    <source>
        <dbReference type="Proteomes" id="UP001500582"/>
    </source>
</evidence>
<reference evidence="2" key="1">
    <citation type="journal article" date="2019" name="Int. J. Syst. Evol. Microbiol.">
        <title>The Global Catalogue of Microorganisms (GCM) 10K type strain sequencing project: providing services to taxonomists for standard genome sequencing and annotation.</title>
        <authorList>
            <consortium name="The Broad Institute Genomics Platform"/>
            <consortium name="The Broad Institute Genome Sequencing Center for Infectious Disease"/>
            <person name="Wu L."/>
            <person name="Ma J."/>
        </authorList>
    </citation>
    <scope>NUCLEOTIDE SEQUENCE [LARGE SCALE GENOMIC DNA]</scope>
    <source>
        <strain evidence="2">JCM 17705</strain>
    </source>
</reference>
<protein>
    <submittedName>
        <fullName evidence="1">Glycoside hydrolase family 76 protein</fullName>
    </submittedName>
</protein>
<organism evidence="1 2">
    <name type="scientific">Mucilaginibacter gynuensis</name>
    <dbReference type="NCBI Taxonomy" id="1302236"/>
    <lineage>
        <taxon>Bacteria</taxon>
        <taxon>Pseudomonadati</taxon>
        <taxon>Bacteroidota</taxon>
        <taxon>Sphingobacteriia</taxon>
        <taxon>Sphingobacteriales</taxon>
        <taxon>Sphingobacteriaceae</taxon>
        <taxon>Mucilaginibacter</taxon>
    </lineage>
</organism>
<sequence>MVQAIYTTIMKIRNISIIKTITLAAFVPMVLSSCLKDKAFPLYDSNNQRPPVNYTWDKTADSLQEKLYTTYLSSNAKYFVQDNAGNNTFHYWPNAHVLDVLTDGYTRSKSEVYKQRMKALLTGIKDSNGNSYINDYYDDMEWLAVSSLRAYIETQDAAFLDVANLLWADIKTGLNNNQGGGIAWRKSQLDYKNTPANAPAIIFAVRLNRVNNNAADLDLAKSLYTWLKGKLIDPSTGIVWDGINGNGDGQISKNKYTYNQGIYVGAALELYKTTKDGVYLQDAVRTAKAAINDNELTPGGILKSEGQGDGGLFKGILIRYFTLLAQEPDVSASDRDVLVKFLKYNAQTLFTNGIDRPALTISPDWNKKPSGTTDLTTQLSGMMLIEAAAALNTAKLF</sequence>
<dbReference type="PANTHER" id="PTHR47791:SF3">
    <property type="entry name" value="MEIOTICALLY UP-REGULATED GENE 191 PROTEIN"/>
    <property type="match status" value="1"/>
</dbReference>
<name>A0ABP8FZJ1_9SPHI</name>
<keyword evidence="1" id="KW-0378">Hydrolase</keyword>
<dbReference type="InterPro" id="IPR053169">
    <property type="entry name" value="MUG_Protein"/>
</dbReference>
<comment type="caution">
    <text evidence="1">The sequence shown here is derived from an EMBL/GenBank/DDBJ whole genome shotgun (WGS) entry which is preliminary data.</text>
</comment>
<dbReference type="InterPro" id="IPR008928">
    <property type="entry name" value="6-hairpin_glycosidase_sf"/>
</dbReference>
<dbReference type="Gene3D" id="1.50.10.20">
    <property type="match status" value="1"/>
</dbReference>
<dbReference type="InterPro" id="IPR005198">
    <property type="entry name" value="Glyco_hydro_76"/>
</dbReference>
<dbReference type="InterPro" id="IPR014512">
    <property type="entry name" value="O_gly_hydro"/>
</dbReference>
<dbReference type="SUPFAM" id="SSF48208">
    <property type="entry name" value="Six-hairpin glycosidases"/>
    <property type="match status" value="1"/>
</dbReference>
<dbReference type="GO" id="GO:0016787">
    <property type="term" value="F:hydrolase activity"/>
    <property type="evidence" value="ECO:0007669"/>
    <property type="project" value="UniProtKB-KW"/>
</dbReference>
<dbReference type="PIRSF" id="PIRSF021505">
    <property type="entry name" value="O_gly_hdrol"/>
    <property type="match status" value="1"/>
</dbReference>
<dbReference type="Proteomes" id="UP001500582">
    <property type="component" value="Unassembled WGS sequence"/>
</dbReference>
<accession>A0ABP8FZJ1</accession>
<gene>
    <name evidence="1" type="ORF">GCM10023149_10230</name>
</gene>
<dbReference type="EMBL" id="BAABFT010000002">
    <property type="protein sequence ID" value="GAA4314167.1"/>
    <property type="molecule type" value="Genomic_DNA"/>
</dbReference>
<keyword evidence="2" id="KW-1185">Reference proteome</keyword>